<dbReference type="EMBL" id="BMPQ01000029">
    <property type="protein sequence ID" value="GGL03611.1"/>
    <property type="molecule type" value="Genomic_DNA"/>
</dbReference>
<evidence type="ECO:0000313" key="2">
    <source>
        <dbReference type="Proteomes" id="UP000637788"/>
    </source>
</evidence>
<organism evidence="1 2">
    <name type="scientific">Streptomyces flaveus</name>
    <dbReference type="NCBI Taxonomy" id="66370"/>
    <lineage>
        <taxon>Bacteria</taxon>
        <taxon>Bacillati</taxon>
        <taxon>Actinomycetota</taxon>
        <taxon>Actinomycetes</taxon>
        <taxon>Kitasatosporales</taxon>
        <taxon>Streptomycetaceae</taxon>
        <taxon>Streptomyces</taxon>
        <taxon>Streptomyces aurantiacus group</taxon>
    </lineage>
</organism>
<protein>
    <submittedName>
        <fullName evidence="1">Uncharacterized protein</fullName>
    </submittedName>
</protein>
<accession>A0A917RFF9</accession>
<sequence length="131" mass="13887">MTDQPHAIRIDITGALREISLGDTPRDQARTVSRALLDAPAVIRRLDHPDGAIVLIGGKNRDRHQPNLYASLLSHSLGGPVEDLHGPVVFASVTSTDHLVSLPDSALAEAQEICAKASPAPCRDTNEKGAS</sequence>
<keyword evidence="2" id="KW-1185">Reference proteome</keyword>
<dbReference type="Proteomes" id="UP000637788">
    <property type="component" value="Unassembled WGS sequence"/>
</dbReference>
<reference evidence="1" key="1">
    <citation type="journal article" date="2014" name="Int. J. Syst. Evol. Microbiol.">
        <title>Complete genome sequence of Corynebacterium casei LMG S-19264T (=DSM 44701T), isolated from a smear-ripened cheese.</title>
        <authorList>
            <consortium name="US DOE Joint Genome Institute (JGI-PGF)"/>
            <person name="Walter F."/>
            <person name="Albersmeier A."/>
            <person name="Kalinowski J."/>
            <person name="Ruckert C."/>
        </authorList>
    </citation>
    <scope>NUCLEOTIDE SEQUENCE</scope>
    <source>
        <strain evidence="1">JCM 3035</strain>
    </source>
</reference>
<comment type="caution">
    <text evidence="1">The sequence shown here is derived from an EMBL/GenBank/DDBJ whole genome shotgun (WGS) entry which is preliminary data.</text>
</comment>
<evidence type="ECO:0000313" key="1">
    <source>
        <dbReference type="EMBL" id="GGL03611.1"/>
    </source>
</evidence>
<name>A0A917RFF9_9ACTN</name>
<reference evidence="1" key="2">
    <citation type="submission" date="2020-09" db="EMBL/GenBank/DDBJ databases">
        <authorList>
            <person name="Sun Q."/>
            <person name="Ohkuma M."/>
        </authorList>
    </citation>
    <scope>NUCLEOTIDE SEQUENCE</scope>
    <source>
        <strain evidence="1">JCM 3035</strain>
    </source>
</reference>
<gene>
    <name evidence="1" type="ORF">GCM10010094_75630</name>
</gene>
<dbReference type="RefSeq" id="WP_189326265.1">
    <property type="nucleotide sequence ID" value="NZ_BMPQ01000029.1"/>
</dbReference>
<dbReference type="AlphaFoldDB" id="A0A917RFF9"/>
<proteinExistence type="predicted"/>